<reference evidence="2 3" key="1">
    <citation type="journal article" date="2020" name="Nat. Food">
        <title>A phased Vanilla planifolia genome enables genetic improvement of flavour and production.</title>
        <authorList>
            <person name="Hasing T."/>
            <person name="Tang H."/>
            <person name="Brym M."/>
            <person name="Khazi F."/>
            <person name="Huang T."/>
            <person name="Chambers A.H."/>
        </authorList>
    </citation>
    <scope>NUCLEOTIDE SEQUENCE [LARGE SCALE GENOMIC DNA]</scope>
    <source>
        <tissue evidence="2">Leaf</tissue>
    </source>
</reference>
<evidence type="ECO:0000313" key="3">
    <source>
        <dbReference type="Proteomes" id="UP000636800"/>
    </source>
</evidence>
<dbReference type="Proteomes" id="UP000636800">
    <property type="component" value="Unassembled WGS sequence"/>
</dbReference>
<evidence type="ECO:0000313" key="2">
    <source>
        <dbReference type="EMBL" id="KAG0470082.1"/>
    </source>
</evidence>
<feature type="compositionally biased region" description="Gly residues" evidence="1">
    <location>
        <begin position="164"/>
        <end position="175"/>
    </location>
</feature>
<keyword evidence="3" id="KW-1185">Reference proteome</keyword>
<sequence length="314" mass="32348">MDADFSSIAKLFIMFTIQIIKPNQHCPLYILHERGALRGLGIPHCRKQVLSAVHPASIVAGPRGGVHEHLAGVSRICPSPKDSGARSHRLERRVLRPLEVPLPIRIRYRAGKQSGQVDHHPVGTDVTVGRPERRSLRAVWRLVEGPGALPRALRQRVPDPEVGGAAGEAGVGSTSGGAEALDSDVGGGDDEGDGERVGVVGKGDGGEGGKGRGVEDAAEGAGREEDLRAEGDGRGGCGLAVVEASGGPPGGDGGRRWWGAGGEGDEEVSDDGALGGGEVAVPHEVKGQFAGEDAAVVVLENEGWRGYEIGGDGA</sequence>
<name>A0A835QLU2_VANPL</name>
<dbReference type="OrthoDB" id="191334at2759"/>
<comment type="caution">
    <text evidence="2">The sequence shown here is derived from an EMBL/GenBank/DDBJ whole genome shotgun (WGS) entry which is preliminary data.</text>
</comment>
<dbReference type="AlphaFoldDB" id="A0A835QLU2"/>
<evidence type="ECO:0000256" key="1">
    <source>
        <dbReference type="SAM" id="MobiDB-lite"/>
    </source>
</evidence>
<feature type="region of interest" description="Disordered" evidence="1">
    <location>
        <begin position="154"/>
        <end position="234"/>
    </location>
</feature>
<gene>
    <name evidence="2" type="ORF">HPP92_016782</name>
</gene>
<organism evidence="2 3">
    <name type="scientific">Vanilla planifolia</name>
    <name type="common">Vanilla</name>
    <dbReference type="NCBI Taxonomy" id="51239"/>
    <lineage>
        <taxon>Eukaryota</taxon>
        <taxon>Viridiplantae</taxon>
        <taxon>Streptophyta</taxon>
        <taxon>Embryophyta</taxon>
        <taxon>Tracheophyta</taxon>
        <taxon>Spermatophyta</taxon>
        <taxon>Magnoliopsida</taxon>
        <taxon>Liliopsida</taxon>
        <taxon>Asparagales</taxon>
        <taxon>Orchidaceae</taxon>
        <taxon>Vanilloideae</taxon>
        <taxon>Vanilleae</taxon>
        <taxon>Vanilla</taxon>
    </lineage>
</organism>
<protein>
    <submittedName>
        <fullName evidence="2">Uncharacterized protein</fullName>
    </submittedName>
</protein>
<accession>A0A835QLU2</accession>
<feature type="compositionally biased region" description="Basic and acidic residues" evidence="1">
    <location>
        <begin position="204"/>
        <end position="233"/>
    </location>
</feature>
<proteinExistence type="predicted"/>
<dbReference type="EMBL" id="JADCNL010000008">
    <property type="protein sequence ID" value="KAG0470082.1"/>
    <property type="molecule type" value="Genomic_DNA"/>
</dbReference>